<organism evidence="2 3">
    <name type="scientific">Nonomuraea muscovyensis</name>
    <dbReference type="NCBI Taxonomy" id="1124761"/>
    <lineage>
        <taxon>Bacteria</taxon>
        <taxon>Bacillati</taxon>
        <taxon>Actinomycetota</taxon>
        <taxon>Actinomycetes</taxon>
        <taxon>Streptosporangiales</taxon>
        <taxon>Streptosporangiaceae</taxon>
        <taxon>Nonomuraea</taxon>
    </lineage>
</organism>
<dbReference type="PANTHER" id="PTHR43539">
    <property type="entry name" value="FLAVIN-BINDING MONOOXYGENASE-LIKE PROTEIN (AFU_ORTHOLOGUE AFUA_4G09220)"/>
    <property type="match status" value="1"/>
</dbReference>
<dbReference type="RefSeq" id="WP_221497042.1">
    <property type="nucleotide sequence ID" value="NZ_JACHJB010000003.1"/>
</dbReference>
<keyword evidence="1" id="KW-0560">Oxidoreductase</keyword>
<dbReference type="Gene3D" id="3.50.50.60">
    <property type="entry name" value="FAD/NAD(P)-binding domain"/>
    <property type="match status" value="1"/>
</dbReference>
<gene>
    <name evidence="2" type="ORF">FHU36_006495</name>
</gene>
<dbReference type="PRINTS" id="PR00368">
    <property type="entry name" value="FADPNR"/>
</dbReference>
<sequence>MSSSEAFETLDVVVIGGGQSGLAAARALLEAGLRPVVLEAGDQAIGSWPAYYDSLTLFSPARHSTLPGLPFPGDPDHHPHRDEVVTYLTRFADQVQAGGGEIRTRTRVEAVEPDGRGGFVVRTADGSQLHARGVVAASGSFGNPHVPALPGQDAFTGRLLHVADYREPKSYTGRRVVVVGGGNSAVQVGHELAEVATVTLATHAPIAFAPQVIGGHDIHHWLTTTGFDQLPPAWLAPLLSAPLVLDEGHYQAAFEAGRWDRKPMFTGFDGDRVIWADGTPERVDTVLFATGYRPNLGYLRPLGALDDTGAPLHAGGISTTCPGLVYVGLEFQRSFASNTLRGVIHDAEYVTAPLAAHVRGSAAAVFGGA</sequence>
<protein>
    <submittedName>
        <fullName evidence="2">Putative flavoprotein involved in K+ transport</fullName>
    </submittedName>
</protein>
<evidence type="ECO:0000313" key="3">
    <source>
        <dbReference type="Proteomes" id="UP000583800"/>
    </source>
</evidence>
<dbReference type="PRINTS" id="PR00469">
    <property type="entry name" value="PNDRDTASEII"/>
</dbReference>
<accession>A0A7X0EZK9</accession>
<dbReference type="Proteomes" id="UP000583800">
    <property type="component" value="Unassembled WGS sequence"/>
</dbReference>
<dbReference type="InterPro" id="IPR036188">
    <property type="entry name" value="FAD/NAD-bd_sf"/>
</dbReference>
<dbReference type="AlphaFoldDB" id="A0A7X0EZK9"/>
<dbReference type="EMBL" id="JACHJB010000003">
    <property type="protein sequence ID" value="MBB6349923.1"/>
    <property type="molecule type" value="Genomic_DNA"/>
</dbReference>
<dbReference type="SUPFAM" id="SSF51905">
    <property type="entry name" value="FAD/NAD(P)-binding domain"/>
    <property type="match status" value="2"/>
</dbReference>
<reference evidence="2 3" key="1">
    <citation type="submission" date="2020-08" db="EMBL/GenBank/DDBJ databases">
        <title>Sequencing the genomes of 1000 actinobacteria strains.</title>
        <authorList>
            <person name="Klenk H.-P."/>
        </authorList>
    </citation>
    <scope>NUCLEOTIDE SEQUENCE [LARGE SCALE GENOMIC DNA]</scope>
    <source>
        <strain evidence="2 3">DSM 45913</strain>
    </source>
</reference>
<dbReference type="InterPro" id="IPR050982">
    <property type="entry name" value="Auxin_biosynth/cation_transpt"/>
</dbReference>
<evidence type="ECO:0000313" key="2">
    <source>
        <dbReference type="EMBL" id="MBB6349923.1"/>
    </source>
</evidence>
<name>A0A7X0EZK9_9ACTN</name>
<dbReference type="GO" id="GO:0004497">
    <property type="term" value="F:monooxygenase activity"/>
    <property type="evidence" value="ECO:0007669"/>
    <property type="project" value="TreeGrafter"/>
</dbReference>
<comment type="caution">
    <text evidence="2">The sequence shown here is derived from an EMBL/GenBank/DDBJ whole genome shotgun (WGS) entry which is preliminary data.</text>
</comment>
<dbReference type="Pfam" id="PF13738">
    <property type="entry name" value="Pyr_redox_3"/>
    <property type="match status" value="1"/>
</dbReference>
<dbReference type="PANTHER" id="PTHR43539:SF78">
    <property type="entry name" value="FLAVIN-CONTAINING MONOOXYGENASE"/>
    <property type="match status" value="1"/>
</dbReference>
<keyword evidence="3" id="KW-1185">Reference proteome</keyword>
<proteinExistence type="predicted"/>
<dbReference type="GO" id="GO:0050660">
    <property type="term" value="F:flavin adenine dinucleotide binding"/>
    <property type="evidence" value="ECO:0007669"/>
    <property type="project" value="TreeGrafter"/>
</dbReference>
<evidence type="ECO:0000256" key="1">
    <source>
        <dbReference type="ARBA" id="ARBA00023002"/>
    </source>
</evidence>